<feature type="compositionally biased region" description="Low complexity" evidence="1">
    <location>
        <begin position="22"/>
        <end position="33"/>
    </location>
</feature>
<gene>
    <name evidence="2" type="ORF">CYLTODRAFT_484069</name>
</gene>
<feature type="region of interest" description="Disordered" evidence="1">
    <location>
        <begin position="21"/>
        <end position="105"/>
    </location>
</feature>
<organism evidence="2 3">
    <name type="scientific">Cylindrobasidium torrendii FP15055 ss-10</name>
    <dbReference type="NCBI Taxonomy" id="1314674"/>
    <lineage>
        <taxon>Eukaryota</taxon>
        <taxon>Fungi</taxon>
        <taxon>Dikarya</taxon>
        <taxon>Basidiomycota</taxon>
        <taxon>Agaricomycotina</taxon>
        <taxon>Agaricomycetes</taxon>
        <taxon>Agaricomycetidae</taxon>
        <taxon>Agaricales</taxon>
        <taxon>Marasmiineae</taxon>
        <taxon>Physalacriaceae</taxon>
        <taxon>Cylindrobasidium</taxon>
    </lineage>
</organism>
<feature type="compositionally biased region" description="Basic residues" evidence="1">
    <location>
        <begin position="65"/>
        <end position="85"/>
    </location>
</feature>
<evidence type="ECO:0000313" key="2">
    <source>
        <dbReference type="EMBL" id="KIY60673.1"/>
    </source>
</evidence>
<protein>
    <submittedName>
        <fullName evidence="2">Uncharacterized protein</fullName>
    </submittedName>
</protein>
<feature type="compositionally biased region" description="Acidic residues" evidence="1">
    <location>
        <begin position="183"/>
        <end position="199"/>
    </location>
</feature>
<name>A0A0D7AQR2_9AGAR</name>
<evidence type="ECO:0000313" key="3">
    <source>
        <dbReference type="Proteomes" id="UP000054007"/>
    </source>
</evidence>
<keyword evidence="3" id="KW-1185">Reference proteome</keyword>
<dbReference type="AlphaFoldDB" id="A0A0D7AQR2"/>
<evidence type="ECO:0000256" key="1">
    <source>
        <dbReference type="SAM" id="MobiDB-lite"/>
    </source>
</evidence>
<feature type="region of interest" description="Disordered" evidence="1">
    <location>
        <begin position="161"/>
        <end position="223"/>
    </location>
</feature>
<dbReference type="Proteomes" id="UP000054007">
    <property type="component" value="Unassembled WGS sequence"/>
</dbReference>
<proteinExistence type="predicted"/>
<accession>A0A0D7AQR2</accession>
<feature type="compositionally biased region" description="Polar residues" evidence="1">
    <location>
        <begin position="202"/>
        <end position="223"/>
    </location>
</feature>
<dbReference type="EMBL" id="KN881376">
    <property type="protein sequence ID" value="KIY60673.1"/>
    <property type="molecule type" value="Genomic_DNA"/>
</dbReference>
<sequence length="223" mass="24005">MSSQDKALPSAARVPNRLFVFSASPAPSQPASEASDHDTPDISTASSPAAQDAPPTAATSSARGARARPSTRRPTRTEQRRKKPPPRQVDVDYVAADVKSSKPASQLGMHQTFEVDLLGRSQRVDRTYFDAVKPAQRRKLNNAGSFAPGVFREEPAIGIDTSEPVHSVGQDGWLDFDKGPEAADPDGSWDDLGGEEVEVEGSQGTQRKFYASSVSTHFPQSMQ</sequence>
<reference evidence="2 3" key="1">
    <citation type="journal article" date="2015" name="Fungal Genet. Biol.">
        <title>Evolution of novel wood decay mechanisms in Agaricales revealed by the genome sequences of Fistulina hepatica and Cylindrobasidium torrendii.</title>
        <authorList>
            <person name="Floudas D."/>
            <person name="Held B.W."/>
            <person name="Riley R."/>
            <person name="Nagy L.G."/>
            <person name="Koehler G."/>
            <person name="Ransdell A.S."/>
            <person name="Younus H."/>
            <person name="Chow J."/>
            <person name="Chiniquy J."/>
            <person name="Lipzen A."/>
            <person name="Tritt A."/>
            <person name="Sun H."/>
            <person name="Haridas S."/>
            <person name="LaButti K."/>
            <person name="Ohm R.A."/>
            <person name="Kues U."/>
            <person name="Blanchette R.A."/>
            <person name="Grigoriev I.V."/>
            <person name="Minto R.E."/>
            <person name="Hibbett D.S."/>
        </authorList>
    </citation>
    <scope>NUCLEOTIDE SEQUENCE [LARGE SCALE GENOMIC DNA]</scope>
    <source>
        <strain evidence="2 3">FP15055 ss-10</strain>
    </source>
</reference>
<feature type="compositionally biased region" description="Low complexity" evidence="1">
    <location>
        <begin position="43"/>
        <end position="64"/>
    </location>
</feature>